<dbReference type="eggNOG" id="COG3843">
    <property type="taxonomic scope" value="Bacteria"/>
</dbReference>
<dbReference type="AlphaFoldDB" id="E2ZCY2"/>
<name>E2ZCY2_9FIRM</name>
<dbReference type="HOGENOM" id="CLU_1935527_0_0_9"/>
<proteinExistence type="predicted"/>
<reference evidence="2 3" key="1">
    <citation type="submission" date="2010-08" db="EMBL/GenBank/DDBJ databases">
        <authorList>
            <person name="Weinstock G."/>
            <person name="Sodergren E."/>
            <person name="Clifton S."/>
            <person name="Fulton L."/>
            <person name="Fulton B."/>
            <person name="Courtney L."/>
            <person name="Fronick C."/>
            <person name="Harrison M."/>
            <person name="Strong C."/>
            <person name="Farmer C."/>
            <person name="Delahaunty K."/>
            <person name="Markovic C."/>
            <person name="Hall O."/>
            <person name="Minx P."/>
            <person name="Tomlinson C."/>
            <person name="Mitreva M."/>
            <person name="Hou S."/>
            <person name="Chen J."/>
            <person name="Wollam A."/>
            <person name="Pepin K.H."/>
            <person name="Johnson M."/>
            <person name="Bhonagiri V."/>
            <person name="Zhang X."/>
            <person name="Suruliraj S."/>
            <person name="Warren W."/>
            <person name="Chinwalla A."/>
            <person name="Mardis E.R."/>
            <person name="Wilson R.K."/>
        </authorList>
    </citation>
    <scope>NUCLEOTIDE SEQUENCE [LARGE SCALE GENOMIC DNA]</scope>
    <source>
        <strain evidence="2 3">F0359</strain>
    </source>
</reference>
<evidence type="ECO:0000313" key="2">
    <source>
        <dbReference type="EMBL" id="EFQ03903.1"/>
    </source>
</evidence>
<organism evidence="2 3">
    <name type="scientific">Megasphaera micronuciformis F0359</name>
    <dbReference type="NCBI Taxonomy" id="706434"/>
    <lineage>
        <taxon>Bacteria</taxon>
        <taxon>Bacillati</taxon>
        <taxon>Bacillota</taxon>
        <taxon>Negativicutes</taxon>
        <taxon>Veillonellales</taxon>
        <taxon>Veillonellaceae</taxon>
        <taxon>Megasphaera</taxon>
    </lineage>
</organism>
<keyword evidence="3" id="KW-1185">Reference proteome</keyword>
<dbReference type="Proteomes" id="UP000003195">
    <property type="component" value="Unassembled WGS sequence"/>
</dbReference>
<comment type="caution">
    <text evidence="2">The sequence shown here is derived from an EMBL/GenBank/DDBJ whole genome shotgun (WGS) entry which is preliminary data.</text>
</comment>
<protein>
    <recommendedName>
        <fullName evidence="4">Relaxase/mobilization nuclease domain protein</fullName>
    </recommendedName>
</protein>
<dbReference type="STRING" id="706434.HMPREF9429_01086"/>
<evidence type="ECO:0000256" key="1">
    <source>
        <dbReference type="SAM" id="Coils"/>
    </source>
</evidence>
<keyword evidence="1" id="KW-0175">Coiled coil</keyword>
<evidence type="ECO:0000313" key="3">
    <source>
        <dbReference type="Proteomes" id="UP000003195"/>
    </source>
</evidence>
<feature type="coiled-coil region" evidence="1">
    <location>
        <begin position="69"/>
        <end position="96"/>
    </location>
</feature>
<dbReference type="EMBL" id="AECS01000037">
    <property type="protein sequence ID" value="EFQ03903.1"/>
    <property type="molecule type" value="Genomic_DNA"/>
</dbReference>
<evidence type="ECO:0008006" key="4">
    <source>
        <dbReference type="Google" id="ProtNLM"/>
    </source>
</evidence>
<accession>E2ZCY2</accession>
<gene>
    <name evidence="2" type="ORF">HMPREF9429_01086</name>
</gene>
<sequence>MEERLRERITENQTIKPPSVKKRIRNVINMNTNIKVKESKCYEYWIPKHNLHTMAESAIYIREHGIKSVNQLDEYIQKAADESQNIQKKIKAIDKEMQMYSTTMKKVHTVKKYRAHATRNISLIHLTMHF</sequence>